<evidence type="ECO:0000313" key="7">
    <source>
        <dbReference type="Proteomes" id="UP000528945"/>
    </source>
</evidence>
<evidence type="ECO:0000259" key="5">
    <source>
        <dbReference type="PROSITE" id="PS50977"/>
    </source>
</evidence>
<dbReference type="PRINTS" id="PR00455">
    <property type="entry name" value="HTHTETR"/>
</dbReference>
<evidence type="ECO:0000313" key="6">
    <source>
        <dbReference type="EMBL" id="MBB3876688.1"/>
    </source>
</evidence>
<keyword evidence="1" id="KW-0805">Transcription regulation</keyword>
<dbReference type="EMBL" id="JACIDB010000007">
    <property type="protein sequence ID" value="MBB3876688.1"/>
    <property type="molecule type" value="Genomic_DNA"/>
</dbReference>
<organism evidence="6 7">
    <name type="scientific">Sphingomonas aquatilis</name>
    <dbReference type="NCBI Taxonomy" id="93063"/>
    <lineage>
        <taxon>Bacteria</taxon>
        <taxon>Pseudomonadati</taxon>
        <taxon>Pseudomonadota</taxon>
        <taxon>Alphaproteobacteria</taxon>
        <taxon>Sphingomonadales</taxon>
        <taxon>Sphingomonadaceae</taxon>
        <taxon>Sphingomonas</taxon>
    </lineage>
</organism>
<evidence type="ECO:0000256" key="4">
    <source>
        <dbReference type="PROSITE-ProRule" id="PRU00335"/>
    </source>
</evidence>
<dbReference type="Pfam" id="PF00440">
    <property type="entry name" value="TetR_N"/>
    <property type="match status" value="1"/>
</dbReference>
<reference evidence="6 7" key="1">
    <citation type="submission" date="2020-08" db="EMBL/GenBank/DDBJ databases">
        <title>Genomic Encyclopedia of Type Strains, Phase IV (KMG-IV): sequencing the most valuable type-strain genomes for metagenomic binning, comparative biology and taxonomic classification.</title>
        <authorList>
            <person name="Goeker M."/>
        </authorList>
    </citation>
    <scope>NUCLEOTIDE SEQUENCE [LARGE SCALE GENOMIC DNA]</scope>
    <source>
        <strain evidence="6 7">DSM 15581</strain>
    </source>
</reference>
<dbReference type="PANTHER" id="PTHR30055">
    <property type="entry name" value="HTH-TYPE TRANSCRIPTIONAL REGULATOR RUTR"/>
    <property type="match status" value="1"/>
</dbReference>
<evidence type="ECO:0000256" key="2">
    <source>
        <dbReference type="ARBA" id="ARBA00023125"/>
    </source>
</evidence>
<dbReference type="Gene3D" id="1.10.357.10">
    <property type="entry name" value="Tetracycline Repressor, domain 2"/>
    <property type="match status" value="1"/>
</dbReference>
<keyword evidence="3" id="KW-0804">Transcription</keyword>
<dbReference type="RefSeq" id="WP_244304928.1">
    <property type="nucleotide sequence ID" value="NZ_JACIDB010000007.1"/>
</dbReference>
<gene>
    <name evidence="6" type="ORF">GGR47_002947</name>
</gene>
<evidence type="ECO:0000256" key="3">
    <source>
        <dbReference type="ARBA" id="ARBA00023163"/>
    </source>
</evidence>
<keyword evidence="7" id="KW-1185">Reference proteome</keyword>
<protein>
    <submittedName>
        <fullName evidence="6">AcrR family transcriptional regulator</fullName>
    </submittedName>
</protein>
<comment type="caution">
    <text evidence="6">The sequence shown here is derived from an EMBL/GenBank/DDBJ whole genome shotgun (WGS) entry which is preliminary data.</text>
</comment>
<dbReference type="SUPFAM" id="SSF46689">
    <property type="entry name" value="Homeodomain-like"/>
    <property type="match status" value="1"/>
</dbReference>
<dbReference type="GO" id="GO:0003700">
    <property type="term" value="F:DNA-binding transcription factor activity"/>
    <property type="evidence" value="ECO:0007669"/>
    <property type="project" value="TreeGrafter"/>
</dbReference>
<dbReference type="InterPro" id="IPR050109">
    <property type="entry name" value="HTH-type_TetR-like_transc_reg"/>
</dbReference>
<dbReference type="InterPro" id="IPR001647">
    <property type="entry name" value="HTH_TetR"/>
</dbReference>
<name>A0AAW3TSP1_9SPHN</name>
<keyword evidence="2 4" id="KW-0238">DNA-binding</keyword>
<dbReference type="PROSITE" id="PS50977">
    <property type="entry name" value="HTH_TETR_2"/>
    <property type="match status" value="1"/>
</dbReference>
<dbReference type="GO" id="GO:0000976">
    <property type="term" value="F:transcription cis-regulatory region binding"/>
    <property type="evidence" value="ECO:0007669"/>
    <property type="project" value="TreeGrafter"/>
</dbReference>
<dbReference type="PANTHER" id="PTHR30055:SF234">
    <property type="entry name" value="HTH-TYPE TRANSCRIPTIONAL REGULATOR BETI"/>
    <property type="match status" value="1"/>
</dbReference>
<dbReference type="Proteomes" id="UP000528945">
    <property type="component" value="Unassembled WGS sequence"/>
</dbReference>
<sequence length="216" mass="24088">MNDANFCCTAPRNKADARRERVIEAARKLFIDKGFHSTGIAQIAKESGIAVGQLYRDFSAKEDIVAAIVDADCCAFMAGDSLRTAIENNDAALVRDWLHQFITAEDDEEDVENSRLFAEIVAEAGRNERIAAIFRRINDDVRGLMLNALEMLAPSPRMAERRAVLSDMISTMALGMLHQELIRRDFDRGPLARAFIVTVDREIDAMRAEGTPDQTI</sequence>
<evidence type="ECO:0000256" key="1">
    <source>
        <dbReference type="ARBA" id="ARBA00023015"/>
    </source>
</evidence>
<proteinExistence type="predicted"/>
<feature type="DNA-binding region" description="H-T-H motif" evidence="4">
    <location>
        <begin position="39"/>
        <end position="58"/>
    </location>
</feature>
<dbReference type="AlphaFoldDB" id="A0AAW3TSP1"/>
<accession>A0AAW3TSP1</accession>
<feature type="domain" description="HTH tetR-type" evidence="5">
    <location>
        <begin position="16"/>
        <end position="76"/>
    </location>
</feature>
<dbReference type="InterPro" id="IPR009057">
    <property type="entry name" value="Homeodomain-like_sf"/>
</dbReference>